<comment type="subcellular location">
    <subcellularLocation>
        <location evidence="1">Cytoplasm</location>
    </subcellularLocation>
</comment>
<comment type="caution">
    <text evidence="5">The sequence shown here is derived from an EMBL/GenBank/DDBJ whole genome shotgun (WGS) entry which is preliminary data.</text>
</comment>
<evidence type="ECO:0000256" key="4">
    <source>
        <dbReference type="PIRSR" id="PIRSR006223-50"/>
    </source>
</evidence>
<evidence type="ECO:0000313" key="5">
    <source>
        <dbReference type="EMBL" id="TKJ38442.1"/>
    </source>
</evidence>
<dbReference type="GO" id="GO:0005737">
    <property type="term" value="C:cytoplasm"/>
    <property type="evidence" value="ECO:0007669"/>
    <property type="project" value="UniProtKB-SubCell"/>
</dbReference>
<dbReference type="Proteomes" id="UP000319619">
    <property type="component" value="Unassembled WGS sequence"/>
</dbReference>
<dbReference type="InterPro" id="IPR025526">
    <property type="entry name" value="DsrC-like_dom_sf"/>
</dbReference>
<dbReference type="Pfam" id="PF04358">
    <property type="entry name" value="DsrC"/>
    <property type="match status" value="1"/>
</dbReference>
<keyword evidence="5" id="KW-0808">Transferase</keyword>
<dbReference type="Gene3D" id="1.10.10.370">
    <property type="entry name" value="DsrC-like protein, C-terminal domain"/>
    <property type="match status" value="1"/>
</dbReference>
<dbReference type="InterPro" id="IPR042072">
    <property type="entry name" value="DsrC-like_C"/>
</dbReference>
<accession>A0A532UUA4</accession>
<evidence type="ECO:0000256" key="1">
    <source>
        <dbReference type="ARBA" id="ARBA00004496"/>
    </source>
</evidence>
<dbReference type="PIRSF" id="PIRSF006223">
    <property type="entry name" value="DsrC_TusE"/>
    <property type="match status" value="1"/>
</dbReference>
<evidence type="ECO:0000256" key="3">
    <source>
        <dbReference type="ARBA" id="ARBA00022490"/>
    </source>
</evidence>
<proteinExistence type="inferred from homology"/>
<gene>
    <name evidence="5" type="ORF">CEE37_13065</name>
</gene>
<dbReference type="InterPro" id="IPR007453">
    <property type="entry name" value="DsrC/TusE"/>
</dbReference>
<organism evidence="5 6">
    <name type="scientific">candidate division LCP-89 bacterium B3_LCP</name>
    <dbReference type="NCBI Taxonomy" id="2012998"/>
    <lineage>
        <taxon>Bacteria</taxon>
        <taxon>Pseudomonadati</taxon>
        <taxon>Bacteria division LCP-89</taxon>
    </lineage>
</organism>
<dbReference type="EMBL" id="NJBN01000010">
    <property type="protein sequence ID" value="TKJ38442.1"/>
    <property type="molecule type" value="Genomic_DNA"/>
</dbReference>
<dbReference type="PANTHER" id="PTHR37010:SF1">
    <property type="entry name" value="SULFURTRANSFERASE TUSE"/>
    <property type="match status" value="1"/>
</dbReference>
<feature type="active site" description="Cysteine persulfide intermediate" evidence="4">
    <location>
        <position position="102"/>
    </location>
</feature>
<comment type="similarity">
    <text evidence="2">Belongs to the DsrC/TusE family.</text>
</comment>
<evidence type="ECO:0000256" key="2">
    <source>
        <dbReference type="ARBA" id="ARBA00005718"/>
    </source>
</evidence>
<dbReference type="AlphaFoldDB" id="A0A532UUA4"/>
<reference evidence="5 6" key="1">
    <citation type="submission" date="2017-06" db="EMBL/GenBank/DDBJ databases">
        <title>Novel microbial phyla capable of carbon fixation and sulfur reduction in deep-sea sediments.</title>
        <authorList>
            <person name="Huang J."/>
            <person name="Baker B."/>
            <person name="Wang Y."/>
        </authorList>
    </citation>
    <scope>NUCLEOTIDE SEQUENCE [LARGE SCALE GENOMIC DNA]</scope>
    <source>
        <strain evidence="5">B3_LCP</strain>
    </source>
</reference>
<sequence length="103" mass="11878">MDTADNQNNQETIDGYVKEMSNWSRELAKELAARNDIGPLTDDHWKVIEHIKEYYQDYHQGPPILKLCRDTGFTRKYICELFPCGYVRGAFRLAGLPRPAGCI</sequence>
<dbReference type="GO" id="GO:0097163">
    <property type="term" value="F:sulfur carrier activity"/>
    <property type="evidence" value="ECO:0007669"/>
    <property type="project" value="TreeGrafter"/>
</dbReference>
<evidence type="ECO:0000313" key="6">
    <source>
        <dbReference type="Proteomes" id="UP000319619"/>
    </source>
</evidence>
<keyword evidence="3" id="KW-0963">Cytoplasm</keyword>
<dbReference type="GO" id="GO:0002143">
    <property type="term" value="P:tRNA wobble position uridine thiolation"/>
    <property type="evidence" value="ECO:0007669"/>
    <property type="project" value="TreeGrafter"/>
</dbReference>
<name>A0A532UUA4_UNCL8</name>
<dbReference type="NCBIfam" id="TIGR03342">
    <property type="entry name" value="dsrC_tusE_dsvC"/>
    <property type="match status" value="1"/>
</dbReference>
<dbReference type="SUPFAM" id="SSF69721">
    <property type="entry name" value="DsrC, the gamma subunit of dissimilatory sulfite reductase"/>
    <property type="match status" value="1"/>
</dbReference>
<dbReference type="PANTHER" id="PTHR37010">
    <property type="entry name" value="SULFURTRANSFERASE TUSE"/>
    <property type="match status" value="1"/>
</dbReference>
<dbReference type="GO" id="GO:0016740">
    <property type="term" value="F:transferase activity"/>
    <property type="evidence" value="ECO:0007669"/>
    <property type="project" value="UniProtKB-KW"/>
</dbReference>
<protein>
    <submittedName>
        <fullName evidence="5">Sulfurtransferase TusE</fullName>
    </submittedName>
</protein>